<protein>
    <submittedName>
        <fullName evidence="2">Protein yceI</fullName>
    </submittedName>
</protein>
<accession>A0A3B1AQ02</accession>
<dbReference type="EMBL" id="UOFU01000349">
    <property type="protein sequence ID" value="VAX03781.1"/>
    <property type="molecule type" value="Genomic_DNA"/>
</dbReference>
<organism evidence="2">
    <name type="scientific">hydrothermal vent metagenome</name>
    <dbReference type="NCBI Taxonomy" id="652676"/>
    <lineage>
        <taxon>unclassified sequences</taxon>
        <taxon>metagenomes</taxon>
        <taxon>ecological metagenomes</taxon>
    </lineage>
</organism>
<evidence type="ECO:0000313" key="2">
    <source>
        <dbReference type="EMBL" id="VAX03781.1"/>
    </source>
</evidence>
<proteinExistence type="predicted"/>
<dbReference type="InterPro" id="IPR007372">
    <property type="entry name" value="Lipid/polyisoprenoid-bd_YceI"/>
</dbReference>
<gene>
    <name evidence="2" type="ORF">MNBD_GAMMA20-510</name>
</gene>
<sequence length="193" mass="21073">MHTFFSTGLKACVVVLALSLLPFAVVADSYTIDPSHTYPNFKIDHLGFSTMYGRFGKTSGRISMDRAEGSGSVDIVIDAASIDTGHAKRDDHLRSPDFFNVTEFPQITFKSNTVKYVGDGASVTGDLIIMGVTRSVTLDIPRINCGTHPFNKKQVCGFNATTRFKRSDFGMNYGLPGIGDEVSLDIEVEAFKD</sequence>
<reference evidence="2" key="1">
    <citation type="submission" date="2018-06" db="EMBL/GenBank/DDBJ databases">
        <authorList>
            <person name="Zhirakovskaya E."/>
        </authorList>
    </citation>
    <scope>NUCLEOTIDE SEQUENCE</scope>
</reference>
<dbReference type="SMART" id="SM00867">
    <property type="entry name" value="YceI"/>
    <property type="match status" value="1"/>
</dbReference>
<dbReference type="PANTHER" id="PTHR34406:SF1">
    <property type="entry name" value="PROTEIN YCEI"/>
    <property type="match status" value="1"/>
</dbReference>
<dbReference type="InterPro" id="IPR036761">
    <property type="entry name" value="TTHA0802/YceI-like_sf"/>
</dbReference>
<dbReference type="Gene3D" id="2.40.128.110">
    <property type="entry name" value="Lipid/polyisoprenoid-binding, YceI-like"/>
    <property type="match status" value="1"/>
</dbReference>
<dbReference type="PANTHER" id="PTHR34406">
    <property type="entry name" value="PROTEIN YCEI"/>
    <property type="match status" value="1"/>
</dbReference>
<dbReference type="SUPFAM" id="SSF101874">
    <property type="entry name" value="YceI-like"/>
    <property type="match status" value="1"/>
</dbReference>
<evidence type="ECO:0000259" key="1">
    <source>
        <dbReference type="SMART" id="SM00867"/>
    </source>
</evidence>
<dbReference type="AlphaFoldDB" id="A0A3B1AQ02"/>
<dbReference type="Pfam" id="PF04264">
    <property type="entry name" value="YceI"/>
    <property type="match status" value="1"/>
</dbReference>
<name>A0A3B1AQ02_9ZZZZ</name>
<feature type="domain" description="Lipid/polyisoprenoid-binding YceI-like" evidence="1">
    <location>
        <begin position="29"/>
        <end position="191"/>
    </location>
</feature>